<sequence>MNESHQIEYHEEMQNVEYEDTERYRTVACDDNSGNGINTSQEKMDSVSIIPILLSLESSTDEALNRHHVSENTMYERQLKIDIRETGHQMVYMSLAAGIIPTPNRQEGPRYLENT</sequence>
<accession>K1QUR4</accession>
<dbReference type="HOGENOM" id="CLU_2111220_0_0_1"/>
<protein>
    <submittedName>
        <fullName evidence="1">Uncharacterized protein</fullName>
    </submittedName>
</protein>
<dbReference type="EMBL" id="JH816390">
    <property type="protein sequence ID" value="EKC25316.1"/>
    <property type="molecule type" value="Genomic_DNA"/>
</dbReference>
<dbReference type="AlphaFoldDB" id="K1QUR4"/>
<evidence type="ECO:0000313" key="1">
    <source>
        <dbReference type="EMBL" id="EKC25316.1"/>
    </source>
</evidence>
<gene>
    <name evidence="1" type="ORF">CGI_10000721</name>
</gene>
<organism evidence="1">
    <name type="scientific">Magallana gigas</name>
    <name type="common">Pacific oyster</name>
    <name type="synonym">Crassostrea gigas</name>
    <dbReference type="NCBI Taxonomy" id="29159"/>
    <lineage>
        <taxon>Eukaryota</taxon>
        <taxon>Metazoa</taxon>
        <taxon>Spiralia</taxon>
        <taxon>Lophotrochozoa</taxon>
        <taxon>Mollusca</taxon>
        <taxon>Bivalvia</taxon>
        <taxon>Autobranchia</taxon>
        <taxon>Pteriomorphia</taxon>
        <taxon>Ostreida</taxon>
        <taxon>Ostreoidea</taxon>
        <taxon>Ostreidae</taxon>
        <taxon>Magallana</taxon>
    </lineage>
</organism>
<dbReference type="InParanoid" id="K1QUR4"/>
<name>K1QUR4_MAGGI</name>
<proteinExistence type="predicted"/>
<reference evidence="1" key="1">
    <citation type="journal article" date="2012" name="Nature">
        <title>The oyster genome reveals stress adaptation and complexity of shell formation.</title>
        <authorList>
            <person name="Zhang G."/>
            <person name="Fang X."/>
            <person name="Guo X."/>
            <person name="Li L."/>
            <person name="Luo R."/>
            <person name="Xu F."/>
            <person name="Yang P."/>
            <person name="Zhang L."/>
            <person name="Wang X."/>
            <person name="Qi H."/>
            <person name="Xiong Z."/>
            <person name="Que H."/>
            <person name="Xie Y."/>
            <person name="Holland P.W."/>
            <person name="Paps J."/>
            <person name="Zhu Y."/>
            <person name="Wu F."/>
            <person name="Chen Y."/>
            <person name="Wang J."/>
            <person name="Peng C."/>
            <person name="Meng J."/>
            <person name="Yang L."/>
            <person name="Liu J."/>
            <person name="Wen B."/>
            <person name="Zhang N."/>
            <person name="Huang Z."/>
            <person name="Zhu Q."/>
            <person name="Feng Y."/>
            <person name="Mount A."/>
            <person name="Hedgecock D."/>
            <person name="Xu Z."/>
            <person name="Liu Y."/>
            <person name="Domazet-Loso T."/>
            <person name="Du Y."/>
            <person name="Sun X."/>
            <person name="Zhang S."/>
            <person name="Liu B."/>
            <person name="Cheng P."/>
            <person name="Jiang X."/>
            <person name="Li J."/>
            <person name="Fan D."/>
            <person name="Wang W."/>
            <person name="Fu W."/>
            <person name="Wang T."/>
            <person name="Wang B."/>
            <person name="Zhang J."/>
            <person name="Peng Z."/>
            <person name="Li Y."/>
            <person name="Li N."/>
            <person name="Wang J."/>
            <person name="Chen M."/>
            <person name="He Y."/>
            <person name="Tan F."/>
            <person name="Song X."/>
            <person name="Zheng Q."/>
            <person name="Huang R."/>
            <person name="Yang H."/>
            <person name="Du X."/>
            <person name="Chen L."/>
            <person name="Yang M."/>
            <person name="Gaffney P.M."/>
            <person name="Wang S."/>
            <person name="Luo L."/>
            <person name="She Z."/>
            <person name="Ming Y."/>
            <person name="Huang W."/>
            <person name="Zhang S."/>
            <person name="Huang B."/>
            <person name="Zhang Y."/>
            <person name="Qu T."/>
            <person name="Ni P."/>
            <person name="Miao G."/>
            <person name="Wang J."/>
            <person name="Wang Q."/>
            <person name="Steinberg C.E."/>
            <person name="Wang H."/>
            <person name="Li N."/>
            <person name="Qian L."/>
            <person name="Zhang G."/>
            <person name="Li Y."/>
            <person name="Yang H."/>
            <person name="Liu X."/>
            <person name="Wang J."/>
            <person name="Yin Y."/>
            <person name="Wang J."/>
        </authorList>
    </citation>
    <scope>NUCLEOTIDE SEQUENCE [LARGE SCALE GENOMIC DNA]</scope>
    <source>
        <strain evidence="1">05x7-T-G4-1.051#20</strain>
    </source>
</reference>